<evidence type="ECO:0000313" key="3">
    <source>
        <dbReference type="Proteomes" id="UP000587527"/>
    </source>
</evidence>
<accession>A0A841C0X4</accession>
<feature type="domain" description="Beta-lactamase-related" evidence="1">
    <location>
        <begin position="12"/>
        <end position="281"/>
    </location>
</feature>
<organism evidence="2 3">
    <name type="scientific">Allocatelliglobosispora scoriae</name>
    <dbReference type="NCBI Taxonomy" id="643052"/>
    <lineage>
        <taxon>Bacteria</taxon>
        <taxon>Bacillati</taxon>
        <taxon>Actinomycetota</taxon>
        <taxon>Actinomycetes</taxon>
        <taxon>Micromonosporales</taxon>
        <taxon>Micromonosporaceae</taxon>
        <taxon>Allocatelliglobosispora</taxon>
    </lineage>
</organism>
<name>A0A841C0X4_9ACTN</name>
<dbReference type="Gene3D" id="3.40.710.10">
    <property type="entry name" value="DD-peptidase/beta-lactamase superfamily"/>
    <property type="match status" value="1"/>
</dbReference>
<dbReference type="InterPro" id="IPR012338">
    <property type="entry name" value="Beta-lactam/transpept-like"/>
</dbReference>
<keyword evidence="3" id="KW-1185">Reference proteome</keyword>
<dbReference type="SUPFAM" id="SSF56601">
    <property type="entry name" value="beta-lactamase/transpeptidase-like"/>
    <property type="match status" value="1"/>
</dbReference>
<dbReference type="EMBL" id="JACHMN010000003">
    <property type="protein sequence ID" value="MBB5872531.1"/>
    <property type="molecule type" value="Genomic_DNA"/>
</dbReference>
<comment type="caution">
    <text evidence="2">The sequence shown here is derived from an EMBL/GenBank/DDBJ whole genome shotgun (WGS) entry which is preliminary data.</text>
</comment>
<dbReference type="AlphaFoldDB" id="A0A841C0X4"/>
<reference evidence="2 3" key="1">
    <citation type="submission" date="2020-08" db="EMBL/GenBank/DDBJ databases">
        <title>Sequencing the genomes of 1000 actinobacteria strains.</title>
        <authorList>
            <person name="Klenk H.-P."/>
        </authorList>
    </citation>
    <scope>NUCLEOTIDE SEQUENCE [LARGE SCALE GENOMIC DNA]</scope>
    <source>
        <strain evidence="2 3">DSM 45362</strain>
    </source>
</reference>
<dbReference type="PANTHER" id="PTHR46825:SF9">
    <property type="entry name" value="BETA-LACTAMASE-RELATED DOMAIN-CONTAINING PROTEIN"/>
    <property type="match status" value="1"/>
</dbReference>
<protein>
    <submittedName>
        <fullName evidence="2">CubicO group peptidase (Beta-lactamase class C family)</fullName>
    </submittedName>
</protein>
<dbReference type="InterPro" id="IPR001466">
    <property type="entry name" value="Beta-lactam-related"/>
</dbReference>
<evidence type="ECO:0000313" key="2">
    <source>
        <dbReference type="EMBL" id="MBB5872531.1"/>
    </source>
</evidence>
<sequence>MSLQDSLAQAASYHRIEGAVAAVTHGGRRRAAATGAYASPDALVRTASVQKPMVAMAALLAVGTDGLDAPVVDDLPELADRWRIDRGITLRHLLSHTAGVHSDLTKEAAFGLGVGDDALAAAVAHVAERGQRFPLGAAWEYCNAGFYLAAHVLATRAGTSFEQFLADMLFTPLGMASTTFEHETESYPRARRAAGGLWSTGRDVLTFAEFALTDPRGRAALDVMSEPVAETYLGTPYGLGLQVGGSVLWQSGSFAPFGTRLTLVPEQGYAAFVAARGVKRDPVVEEVMRDELRDLGVSGPAAAQRAAVSVRAWVRLRRSLLKE</sequence>
<dbReference type="RefSeq" id="WP_184842320.1">
    <property type="nucleotide sequence ID" value="NZ_JACHMN010000003.1"/>
</dbReference>
<proteinExistence type="predicted"/>
<dbReference type="Proteomes" id="UP000587527">
    <property type="component" value="Unassembled WGS sequence"/>
</dbReference>
<gene>
    <name evidence="2" type="ORF">F4553_005965</name>
</gene>
<dbReference type="InterPro" id="IPR050491">
    <property type="entry name" value="AmpC-like"/>
</dbReference>
<evidence type="ECO:0000259" key="1">
    <source>
        <dbReference type="Pfam" id="PF00144"/>
    </source>
</evidence>
<dbReference type="PANTHER" id="PTHR46825">
    <property type="entry name" value="D-ALANYL-D-ALANINE-CARBOXYPEPTIDASE/ENDOPEPTIDASE AMPH"/>
    <property type="match status" value="1"/>
</dbReference>
<dbReference type="Pfam" id="PF00144">
    <property type="entry name" value="Beta-lactamase"/>
    <property type="match status" value="1"/>
</dbReference>